<feature type="transmembrane region" description="Helical" evidence="1">
    <location>
        <begin position="53"/>
        <end position="76"/>
    </location>
</feature>
<name>A0A3B0TGM1_9ZZZZ</name>
<accession>A0A3B0TGM1</accession>
<evidence type="ECO:0000313" key="2">
    <source>
        <dbReference type="EMBL" id="VAW17801.1"/>
    </source>
</evidence>
<keyword evidence="1" id="KW-0812">Transmembrane</keyword>
<proteinExistence type="predicted"/>
<reference evidence="2" key="1">
    <citation type="submission" date="2018-06" db="EMBL/GenBank/DDBJ databases">
        <authorList>
            <person name="Zhirakovskaya E."/>
        </authorList>
    </citation>
    <scope>NUCLEOTIDE SEQUENCE</scope>
</reference>
<protein>
    <submittedName>
        <fullName evidence="2">Uncharacterized protein</fullName>
    </submittedName>
</protein>
<evidence type="ECO:0000256" key="1">
    <source>
        <dbReference type="SAM" id="Phobius"/>
    </source>
</evidence>
<sequence length="87" mass="9860">MENGLFHSQKIYMKEFLKNKPIEIIFAVIGAIGGFLYWKFIGCTNGTCAIQSSWYWSTLWGMAAGYLLGDFAGGLIKRRKGKKSRDE</sequence>
<gene>
    <name evidence="2" type="ORF">MNBD_BACTEROID01-2335</name>
</gene>
<organism evidence="2">
    <name type="scientific">hydrothermal vent metagenome</name>
    <dbReference type="NCBI Taxonomy" id="652676"/>
    <lineage>
        <taxon>unclassified sequences</taxon>
        <taxon>metagenomes</taxon>
        <taxon>ecological metagenomes</taxon>
    </lineage>
</organism>
<dbReference type="EMBL" id="UOEP01000078">
    <property type="protein sequence ID" value="VAW17801.1"/>
    <property type="molecule type" value="Genomic_DNA"/>
</dbReference>
<keyword evidence="1" id="KW-0472">Membrane</keyword>
<feature type="transmembrane region" description="Helical" evidence="1">
    <location>
        <begin position="21"/>
        <end position="41"/>
    </location>
</feature>
<keyword evidence="1" id="KW-1133">Transmembrane helix</keyword>
<dbReference type="AlphaFoldDB" id="A0A3B0TGM1"/>